<reference evidence="14" key="4">
    <citation type="submission" date="2022-10" db="EMBL/GenBank/DDBJ databases">
        <authorList>
            <person name="Aires J."/>
            <person name="Mesa V."/>
        </authorList>
    </citation>
    <scope>NUCLEOTIDE SEQUENCE</scope>
    <source>
        <strain evidence="14">Clostridium neonatale JD116</strain>
    </source>
</reference>
<name>A0A2A7MI73_9CLOT</name>
<accession>A0A2A7MI73</accession>
<comment type="subcellular location">
    <subcellularLocation>
        <location evidence="1">Cell membrane</location>
        <topology evidence="1">Multi-pass membrane protein</topology>
    </subcellularLocation>
</comment>
<evidence type="ECO:0000313" key="13">
    <source>
        <dbReference type="EMBL" id="CAG9707274.1"/>
    </source>
</evidence>
<evidence type="ECO:0000256" key="7">
    <source>
        <dbReference type="ARBA" id="ARBA00023224"/>
    </source>
</evidence>
<protein>
    <submittedName>
        <fullName evidence="15 16">Methyl-accepting chemotaxis protein</fullName>
    </submittedName>
</protein>
<organism evidence="15 17">
    <name type="scientific">Clostridium neonatale</name>
    <dbReference type="NCBI Taxonomy" id="137838"/>
    <lineage>
        <taxon>Bacteria</taxon>
        <taxon>Bacillati</taxon>
        <taxon>Bacillota</taxon>
        <taxon>Clostridia</taxon>
        <taxon>Eubacteriales</taxon>
        <taxon>Clostridiaceae</taxon>
        <taxon>Clostridium</taxon>
    </lineage>
</organism>
<evidence type="ECO:0000313" key="16">
    <source>
        <dbReference type="EMBL" id="VCT84817.1"/>
    </source>
</evidence>
<dbReference type="GeneID" id="68877816"/>
<dbReference type="OrthoDB" id="9760371at2"/>
<sequence>MKRKIHFKNHEEKFKMGSLTCRIRSIRVKLIIAYSLPIILFISFGIFSYKKASEIIVENYKQANMNMIEKTGDFYKILFQTADSKSQQFSSYSDVRNYYSGLYKNDPKIEKEIFLEINGKAISETISDKNINTISVLSPYGQLITSNGQIKKEAYEKYISTEDGSLVSGMKGNAIWRGDNYLLDEELNIPKKQYGITISRQIMNNQMKSVGILIVSIKSESLIAPLESIDLPKGSKCAFVTPDGREFTSEGENGTNDFFGQKYYKDSLESEEYKGIRQLNYNGEEYLYMHYKVEDTGCMLVTLIPKAEIIKQADEIKNMTIIIVIIATLIAVIVSFILANGIGREIHKVTNTVKKVSEGDLTVNCSTKRKDEFSLLSKNIMEMLKSIKKLIHQTRDVSNLVIGSSKSLTNASVKLVESSKDITGIIEEMDNGIGRQVEDAKVCLNKMENLGEKITNVNEGTIKISEFAATTKEIVSEGILTIKELVNKSDETSKITNSVIENIENLEKESFFIRSIIDTINSIAEQTNLLALNASIEAARAGSAGDGFAVVAEEVRKLAEESLNASNRISEIINGINSLTQNTVDTAKRAEKIMISQDEALQKTIESFKDITNHVEDLTSDIEKISLRIKDIEKTKNETEYAIGNISNVIRETAEASSKVQESADSQLSEAEFLNISAEELRKYSEELQDAINSFKIN</sequence>
<dbReference type="GO" id="GO:0007165">
    <property type="term" value="P:signal transduction"/>
    <property type="evidence" value="ECO:0007669"/>
    <property type="project" value="UniProtKB-KW"/>
</dbReference>
<dbReference type="Proteomes" id="UP001189143">
    <property type="component" value="Unassembled WGS sequence"/>
</dbReference>
<keyword evidence="2" id="KW-1003">Cell membrane</keyword>
<evidence type="ECO:0000256" key="4">
    <source>
        <dbReference type="ARBA" id="ARBA00022692"/>
    </source>
</evidence>
<evidence type="ECO:0000256" key="1">
    <source>
        <dbReference type="ARBA" id="ARBA00004651"/>
    </source>
</evidence>
<keyword evidence="17" id="KW-1185">Reference proteome</keyword>
<dbReference type="InterPro" id="IPR003660">
    <property type="entry name" value="HAMP_dom"/>
</dbReference>
<dbReference type="STRING" id="137838.GCA_001458595_02791"/>
<dbReference type="Proteomes" id="UP000220840">
    <property type="component" value="Unassembled WGS sequence"/>
</dbReference>
<dbReference type="EMBL" id="CAKJVE010000004">
    <property type="protein sequence ID" value="CAG9707274.1"/>
    <property type="molecule type" value="Genomic_DNA"/>
</dbReference>
<evidence type="ECO:0000313" key="17">
    <source>
        <dbReference type="Proteomes" id="UP000220840"/>
    </source>
</evidence>
<dbReference type="CDD" id="cd06225">
    <property type="entry name" value="HAMP"/>
    <property type="match status" value="1"/>
</dbReference>
<evidence type="ECO:0000256" key="10">
    <source>
        <dbReference type="SAM" id="Phobius"/>
    </source>
</evidence>
<dbReference type="Proteomes" id="UP000789738">
    <property type="component" value="Unassembled WGS sequence"/>
</dbReference>
<comment type="similarity">
    <text evidence="8">Belongs to the methyl-accepting chemotaxis (MCP) protein family.</text>
</comment>
<dbReference type="SUPFAM" id="SSF58104">
    <property type="entry name" value="Methyl-accepting chemotaxis protein (MCP) signaling domain"/>
    <property type="match status" value="1"/>
</dbReference>
<dbReference type="InterPro" id="IPR004089">
    <property type="entry name" value="MCPsignal_dom"/>
</dbReference>
<dbReference type="Proteomes" id="UP000431451">
    <property type="component" value="Unassembled WGS sequence"/>
</dbReference>
<dbReference type="AlphaFoldDB" id="A0A2A7MI73"/>
<keyword evidence="3" id="KW-0145">Chemotaxis</keyword>
<dbReference type="PANTHER" id="PTHR32089">
    <property type="entry name" value="METHYL-ACCEPTING CHEMOTAXIS PROTEIN MCPB"/>
    <property type="match status" value="1"/>
</dbReference>
<keyword evidence="7 9" id="KW-0807">Transducer</keyword>
<evidence type="ECO:0000313" key="15">
    <source>
        <dbReference type="EMBL" id="PEG31376.1"/>
    </source>
</evidence>
<dbReference type="EMBL" id="PDCJ01000001">
    <property type="protein sequence ID" value="PEG31376.1"/>
    <property type="molecule type" value="Genomic_DNA"/>
</dbReference>
<evidence type="ECO:0000256" key="3">
    <source>
        <dbReference type="ARBA" id="ARBA00022500"/>
    </source>
</evidence>
<dbReference type="RefSeq" id="WP_058295534.1">
    <property type="nucleotide sequence ID" value="NZ_CAKJVD010000041.1"/>
</dbReference>
<evidence type="ECO:0000256" key="6">
    <source>
        <dbReference type="ARBA" id="ARBA00023136"/>
    </source>
</evidence>
<reference evidence="15 17" key="1">
    <citation type="submission" date="2017-10" db="EMBL/GenBank/DDBJ databases">
        <title>Effective Description of Clostridium neonatale sp. nov. linked to necrotizing enterocolitis in neonates and a clarification of species assignable to the genus Clostridium (Prazmowski 1880) emend. Lawson and Rainey 2016.</title>
        <authorList>
            <person name="Bernard K."/>
            <person name="Burdz T."/>
            <person name="Wiebe D."/>
            <person name="Balcewich B."/>
            <person name="Alfa M."/>
            <person name="Bernier A.-M."/>
        </authorList>
    </citation>
    <scope>NUCLEOTIDE SEQUENCE [LARGE SCALE GENOMIC DNA]</scope>
    <source>
        <strain evidence="15 17">LCDC99A005</strain>
    </source>
</reference>
<evidence type="ECO:0000259" key="12">
    <source>
        <dbReference type="PROSITE" id="PS50885"/>
    </source>
</evidence>
<gene>
    <name evidence="16" type="primary">mcpC_3</name>
    <name evidence="14" type="ORF">CNEO2_370007</name>
    <name evidence="13" type="ORF">CNEO_42934</name>
    <name evidence="16" type="ORF">CNEONATNEC25_02418</name>
    <name evidence="15" type="ORF">CQ394_06610</name>
</gene>
<evidence type="ECO:0000256" key="9">
    <source>
        <dbReference type="PROSITE-ProRule" id="PRU00284"/>
    </source>
</evidence>
<dbReference type="Pfam" id="PF02743">
    <property type="entry name" value="dCache_1"/>
    <property type="match status" value="1"/>
</dbReference>
<dbReference type="EMBL" id="CAMTCP010000234">
    <property type="protein sequence ID" value="CAI3611126.1"/>
    <property type="molecule type" value="Genomic_DNA"/>
</dbReference>
<dbReference type="SMART" id="SM00304">
    <property type="entry name" value="HAMP"/>
    <property type="match status" value="1"/>
</dbReference>
<dbReference type="Pfam" id="PF00015">
    <property type="entry name" value="MCPsignal"/>
    <property type="match status" value="1"/>
</dbReference>
<reference evidence="16 18" key="2">
    <citation type="submission" date="2018-06" db="EMBL/GenBank/DDBJ databases">
        <authorList>
            <consortium name="IHU Genomes"/>
        </authorList>
    </citation>
    <scope>NUCLEOTIDE SEQUENCE [LARGE SCALE GENOMIC DNA]</scope>
    <source>
        <strain evidence="16 18">NEC25</strain>
    </source>
</reference>
<dbReference type="Gene3D" id="6.10.340.10">
    <property type="match status" value="1"/>
</dbReference>
<evidence type="ECO:0000313" key="14">
    <source>
        <dbReference type="EMBL" id="CAI3611126.1"/>
    </source>
</evidence>
<dbReference type="GO" id="GO:0005886">
    <property type="term" value="C:plasma membrane"/>
    <property type="evidence" value="ECO:0007669"/>
    <property type="project" value="UniProtKB-SubCell"/>
</dbReference>
<dbReference type="InterPro" id="IPR033479">
    <property type="entry name" value="dCache_1"/>
</dbReference>
<feature type="transmembrane region" description="Helical" evidence="10">
    <location>
        <begin position="30"/>
        <end position="49"/>
    </location>
</feature>
<feature type="domain" description="HAMP" evidence="12">
    <location>
        <begin position="340"/>
        <end position="392"/>
    </location>
</feature>
<dbReference type="SMART" id="SM00283">
    <property type="entry name" value="MA"/>
    <property type="match status" value="1"/>
</dbReference>
<evidence type="ECO:0000256" key="5">
    <source>
        <dbReference type="ARBA" id="ARBA00022989"/>
    </source>
</evidence>
<reference evidence="13" key="3">
    <citation type="submission" date="2021-10" db="EMBL/GenBank/DDBJ databases">
        <authorList>
            <person name="Mesa V."/>
        </authorList>
    </citation>
    <scope>NUCLEOTIDE SEQUENCE</scope>
    <source>
        <strain evidence="13">CC3_PB</strain>
    </source>
</reference>
<keyword evidence="5 10" id="KW-1133">Transmembrane helix</keyword>
<dbReference type="Gene3D" id="1.10.287.950">
    <property type="entry name" value="Methyl-accepting chemotaxis protein"/>
    <property type="match status" value="1"/>
</dbReference>
<evidence type="ECO:0000256" key="2">
    <source>
        <dbReference type="ARBA" id="ARBA00022475"/>
    </source>
</evidence>
<dbReference type="CDD" id="cd11386">
    <property type="entry name" value="MCP_signal"/>
    <property type="match status" value="1"/>
</dbReference>
<proteinExistence type="inferred from homology"/>
<dbReference type="PANTHER" id="PTHR32089:SF112">
    <property type="entry name" value="LYSOZYME-LIKE PROTEIN-RELATED"/>
    <property type="match status" value="1"/>
</dbReference>
<evidence type="ECO:0000256" key="8">
    <source>
        <dbReference type="ARBA" id="ARBA00029447"/>
    </source>
</evidence>
<feature type="domain" description="Methyl-accepting transducer" evidence="11">
    <location>
        <begin position="411"/>
        <end position="647"/>
    </location>
</feature>
<dbReference type="PROSITE" id="PS50885">
    <property type="entry name" value="HAMP"/>
    <property type="match status" value="1"/>
</dbReference>
<evidence type="ECO:0000259" key="11">
    <source>
        <dbReference type="PROSITE" id="PS50111"/>
    </source>
</evidence>
<dbReference type="EMBL" id="UWJD01000002">
    <property type="protein sequence ID" value="VCT84817.1"/>
    <property type="molecule type" value="Genomic_DNA"/>
</dbReference>
<evidence type="ECO:0000313" key="18">
    <source>
        <dbReference type="Proteomes" id="UP000431451"/>
    </source>
</evidence>
<feature type="transmembrane region" description="Helical" evidence="10">
    <location>
        <begin position="319"/>
        <end position="339"/>
    </location>
</feature>
<keyword evidence="6 10" id="KW-0472">Membrane</keyword>
<keyword evidence="4 10" id="KW-0812">Transmembrane</keyword>
<dbReference type="PROSITE" id="PS50111">
    <property type="entry name" value="CHEMOTAXIS_TRANSDUC_2"/>
    <property type="match status" value="1"/>
</dbReference>
<dbReference type="GO" id="GO:0006935">
    <property type="term" value="P:chemotaxis"/>
    <property type="evidence" value="ECO:0007669"/>
    <property type="project" value="UniProtKB-KW"/>
</dbReference>